<evidence type="ECO:0000256" key="3">
    <source>
        <dbReference type="ARBA" id="ARBA00023315"/>
    </source>
</evidence>
<dbReference type="GO" id="GO:0005739">
    <property type="term" value="C:mitochondrion"/>
    <property type="evidence" value="ECO:0007669"/>
    <property type="project" value="TreeGrafter"/>
</dbReference>
<dbReference type="AlphaFoldDB" id="A0A6U6E7K1"/>
<dbReference type="InterPro" id="IPR042231">
    <property type="entry name" value="Cho/carn_acyl_trans_2"/>
</dbReference>
<dbReference type="EMBL" id="HBKN01052064">
    <property type="protein sequence ID" value="CAE2342770.1"/>
    <property type="molecule type" value="Transcribed_RNA"/>
</dbReference>
<keyword evidence="3 5" id="KW-0012">Acyltransferase</keyword>
<dbReference type="PANTHER" id="PTHR22589">
    <property type="entry name" value="CARNITINE O-ACYLTRANSFERASE"/>
    <property type="match status" value="1"/>
</dbReference>
<evidence type="ECO:0000256" key="4">
    <source>
        <dbReference type="PIRSR" id="PIRSR600542-1"/>
    </source>
</evidence>
<protein>
    <recommendedName>
        <fullName evidence="6">Choline/carnitine acyltransferase domain-containing protein</fullName>
    </recommendedName>
</protein>
<dbReference type="PANTHER" id="PTHR22589:SF29">
    <property type="entry name" value="MITOCHONDRIAL CARNITINE O-ACETYLTRANSFERASE-RELATED"/>
    <property type="match status" value="1"/>
</dbReference>
<dbReference type="EMBL" id="HBKN01052065">
    <property type="protein sequence ID" value="CAE2342772.1"/>
    <property type="molecule type" value="Transcribed_RNA"/>
</dbReference>
<reference evidence="8" key="1">
    <citation type="submission" date="2021-01" db="EMBL/GenBank/DDBJ databases">
        <authorList>
            <person name="Corre E."/>
            <person name="Pelletier E."/>
            <person name="Niang G."/>
            <person name="Scheremetjew M."/>
            <person name="Finn R."/>
            <person name="Kale V."/>
            <person name="Holt S."/>
            <person name="Cochrane G."/>
            <person name="Meng A."/>
            <person name="Brown T."/>
            <person name="Cohen L."/>
        </authorList>
    </citation>
    <scope>NUCLEOTIDE SEQUENCE</scope>
    <source>
        <strain evidence="8">CCMP 2712</strain>
    </source>
</reference>
<feature type="domain" description="Choline/carnitine acyltransferase" evidence="6">
    <location>
        <begin position="5"/>
        <end position="557"/>
    </location>
</feature>
<organism evidence="8">
    <name type="scientific">Guillardia theta</name>
    <name type="common">Cryptophyte</name>
    <name type="synonym">Cryptomonas phi</name>
    <dbReference type="NCBI Taxonomy" id="55529"/>
    <lineage>
        <taxon>Eukaryota</taxon>
        <taxon>Cryptophyceae</taxon>
        <taxon>Pyrenomonadales</taxon>
        <taxon>Geminigeraceae</taxon>
        <taxon>Guillardia</taxon>
    </lineage>
</organism>
<evidence type="ECO:0000256" key="2">
    <source>
        <dbReference type="ARBA" id="ARBA00022679"/>
    </source>
</evidence>
<accession>A0A6U6E7K1</accession>
<proteinExistence type="inferred from homology"/>
<evidence type="ECO:0000256" key="1">
    <source>
        <dbReference type="ARBA" id="ARBA00005232"/>
    </source>
</evidence>
<dbReference type="PROSITE" id="PS00440">
    <property type="entry name" value="ACYLTRANSF_C_2"/>
    <property type="match status" value="1"/>
</dbReference>
<evidence type="ECO:0000256" key="5">
    <source>
        <dbReference type="RuleBase" id="RU003801"/>
    </source>
</evidence>
<dbReference type="Pfam" id="PF00755">
    <property type="entry name" value="Carn_acyltransf"/>
    <property type="match status" value="1"/>
</dbReference>
<dbReference type="Gene3D" id="3.30.559.10">
    <property type="entry name" value="Chloramphenicol acetyltransferase-like domain"/>
    <property type="match status" value="1"/>
</dbReference>
<comment type="similarity">
    <text evidence="1 5">Belongs to the carnitine/choline acetyltransferase family.</text>
</comment>
<evidence type="ECO:0000313" key="7">
    <source>
        <dbReference type="EMBL" id="CAE2342770.1"/>
    </source>
</evidence>
<dbReference type="GO" id="GO:0009437">
    <property type="term" value="P:carnitine metabolic process"/>
    <property type="evidence" value="ECO:0007669"/>
    <property type="project" value="TreeGrafter"/>
</dbReference>
<dbReference type="InterPro" id="IPR039551">
    <property type="entry name" value="Cho/carn_acyl_trans"/>
</dbReference>
<keyword evidence="2 5" id="KW-0808">Transferase</keyword>
<dbReference type="Gene3D" id="3.30.559.70">
    <property type="entry name" value="Choline/Carnitine o-acyltransferase, domain 2"/>
    <property type="match status" value="1"/>
</dbReference>
<dbReference type="InterPro" id="IPR023213">
    <property type="entry name" value="CAT-like_dom_sf"/>
</dbReference>
<evidence type="ECO:0000313" key="8">
    <source>
        <dbReference type="EMBL" id="CAE2342772.1"/>
    </source>
</evidence>
<feature type="active site" description="Proton acceptor" evidence="4">
    <location>
        <position position="261"/>
    </location>
</feature>
<evidence type="ECO:0000259" key="6">
    <source>
        <dbReference type="Pfam" id="PF00755"/>
    </source>
</evidence>
<gene>
    <name evidence="7" type="ORF">GTHE00462_LOCUS40639</name>
    <name evidence="8" type="ORF">GTHE00462_LOCUS40640</name>
</gene>
<sequence length="597" mass="67217">MPGINSYIENFWEDAYLTQRSSIAINTNPFFVLEDDPTPSRTSQIARATTLVWSSLKFCQGVRAGELEPDMFRTTPLCMRQYLRLFGTCRIPRAARDDVRTCAEARHIVVMCRGHIYWFNVLDGSGRLCISESILRETLRSIREDSIAFTPEQNISNAVGILTSTDRETWARCRETISSMSEHNEKSLRIVDESLFVLCLDDNSPQSPADMAKCALHGTSVVESFMGSSGMQVGTSINRWYDKSLQLVVCQNGAAAINFEHSVIDGYTVLRFASDVFTETILRFAENIRGGFAHRSSAGMRSAEHARAEKEEEAAKTASFHRIEWVLDRELLTSILKAEAFLSDRIMQVDLQVLEFANYGKNFIVDQRMSPDAYVQIAMQVAYYQLYKETACTYETLMTKKFFHGRTEAGFVVTEESTRLAESFDRNSLEVSKELLKKALDAHVKVVKLGSEGRGIRHLYALKCLSERGRAAWWSPRLLGATSTVTLPDLFKGVAWKKLNRHVISSSNCGNPALRLFGFGPVCEDGFGFGYIIKDDNMQFCVSSFNRQTSRLIAALEDTLLNFKRSLQGQTTLMPLSPAYGSMITQKHVIPFSEAKN</sequence>
<dbReference type="InterPro" id="IPR000542">
    <property type="entry name" value="Carn_acyl_trans"/>
</dbReference>
<name>A0A6U6E7K1_GUITH</name>
<dbReference type="GO" id="GO:0004092">
    <property type="term" value="F:carnitine O-acetyltransferase activity"/>
    <property type="evidence" value="ECO:0007669"/>
    <property type="project" value="TreeGrafter"/>
</dbReference>
<dbReference type="SUPFAM" id="SSF52777">
    <property type="entry name" value="CoA-dependent acyltransferases"/>
    <property type="match status" value="2"/>
</dbReference>